<name>A0AAF0U1M3_SOLVR</name>
<evidence type="ECO:0000313" key="2">
    <source>
        <dbReference type="Proteomes" id="UP001234989"/>
    </source>
</evidence>
<feature type="non-terminal residue" evidence="1">
    <location>
        <position position="1"/>
    </location>
</feature>
<keyword evidence="2" id="KW-1185">Reference proteome</keyword>
<dbReference type="AlphaFoldDB" id="A0AAF0U1M3"/>
<dbReference type="Proteomes" id="UP001234989">
    <property type="component" value="Chromosome 7"/>
</dbReference>
<organism evidence="1 2">
    <name type="scientific">Solanum verrucosum</name>
    <dbReference type="NCBI Taxonomy" id="315347"/>
    <lineage>
        <taxon>Eukaryota</taxon>
        <taxon>Viridiplantae</taxon>
        <taxon>Streptophyta</taxon>
        <taxon>Embryophyta</taxon>
        <taxon>Tracheophyta</taxon>
        <taxon>Spermatophyta</taxon>
        <taxon>Magnoliopsida</taxon>
        <taxon>eudicotyledons</taxon>
        <taxon>Gunneridae</taxon>
        <taxon>Pentapetalae</taxon>
        <taxon>asterids</taxon>
        <taxon>lamiids</taxon>
        <taxon>Solanales</taxon>
        <taxon>Solanaceae</taxon>
        <taxon>Solanoideae</taxon>
        <taxon>Solaneae</taxon>
        <taxon>Solanum</taxon>
    </lineage>
</organism>
<reference evidence="1" key="1">
    <citation type="submission" date="2023-08" db="EMBL/GenBank/DDBJ databases">
        <title>A de novo genome assembly of Solanum verrucosum Schlechtendal, a Mexican diploid species geographically isolated from the other diploid A-genome species in potato relatives.</title>
        <authorList>
            <person name="Hosaka K."/>
        </authorList>
    </citation>
    <scope>NUCLEOTIDE SEQUENCE</scope>
    <source>
        <tissue evidence="1">Young leaves</tissue>
    </source>
</reference>
<dbReference type="EMBL" id="CP133618">
    <property type="protein sequence ID" value="WMV37605.1"/>
    <property type="molecule type" value="Genomic_DNA"/>
</dbReference>
<accession>A0AAF0U1M3</accession>
<sequence>SIATVVPHLVKNSLIFLHALLIHLRSSSTEREWTYGPRIISVDGLFCTFLSYVSQLLRPNLFPENMIKTH</sequence>
<evidence type="ECO:0000313" key="1">
    <source>
        <dbReference type="EMBL" id="WMV37605.1"/>
    </source>
</evidence>
<proteinExistence type="predicted"/>
<gene>
    <name evidence="1" type="ORF">MTR67_030990</name>
</gene>
<protein>
    <submittedName>
        <fullName evidence="1">Uncharacterized protein</fullName>
    </submittedName>
</protein>